<keyword evidence="3" id="KW-0805">Transcription regulation</keyword>
<dbReference type="CDD" id="cd07377">
    <property type="entry name" value="WHTH_GntR"/>
    <property type="match status" value="1"/>
</dbReference>
<dbReference type="InterPro" id="IPR036390">
    <property type="entry name" value="WH_DNA-bd_sf"/>
</dbReference>
<evidence type="ECO:0000256" key="4">
    <source>
        <dbReference type="ARBA" id="ARBA00023125"/>
    </source>
</evidence>
<dbReference type="PANTHER" id="PTHR46577:SF1">
    <property type="entry name" value="HTH-TYPE TRANSCRIPTIONAL REGULATORY PROTEIN GABR"/>
    <property type="match status" value="1"/>
</dbReference>
<evidence type="ECO:0000313" key="7">
    <source>
        <dbReference type="EMBL" id="MBO1750608.1"/>
    </source>
</evidence>
<dbReference type="Gene3D" id="1.10.10.10">
    <property type="entry name" value="Winged helix-like DNA-binding domain superfamily/Winged helix DNA-binding domain"/>
    <property type="match status" value="1"/>
</dbReference>
<dbReference type="InterPro" id="IPR015424">
    <property type="entry name" value="PyrdxlP-dep_Trfase"/>
</dbReference>
<dbReference type="Proteomes" id="UP000664209">
    <property type="component" value="Unassembled WGS sequence"/>
</dbReference>
<dbReference type="InterPro" id="IPR051446">
    <property type="entry name" value="HTH_trans_reg/aminotransferase"/>
</dbReference>
<evidence type="ECO:0000256" key="3">
    <source>
        <dbReference type="ARBA" id="ARBA00023015"/>
    </source>
</evidence>
<keyword evidence="7" id="KW-0032">Aminotransferase</keyword>
<dbReference type="Gene3D" id="3.40.640.10">
    <property type="entry name" value="Type I PLP-dependent aspartate aminotransferase-like (Major domain)"/>
    <property type="match status" value="1"/>
</dbReference>
<dbReference type="SUPFAM" id="SSF46785">
    <property type="entry name" value="Winged helix' DNA-binding domain"/>
    <property type="match status" value="1"/>
</dbReference>
<name>A0A939RUG2_9CELL</name>
<dbReference type="SUPFAM" id="SSF53383">
    <property type="entry name" value="PLP-dependent transferases"/>
    <property type="match status" value="1"/>
</dbReference>
<evidence type="ECO:0000313" key="8">
    <source>
        <dbReference type="Proteomes" id="UP000664209"/>
    </source>
</evidence>
<dbReference type="AlphaFoldDB" id="A0A939RUG2"/>
<dbReference type="Pfam" id="PF00155">
    <property type="entry name" value="Aminotran_1_2"/>
    <property type="match status" value="1"/>
</dbReference>
<dbReference type="Pfam" id="PF00392">
    <property type="entry name" value="GntR"/>
    <property type="match status" value="1"/>
</dbReference>
<keyword evidence="8" id="KW-1185">Reference proteome</keyword>
<dbReference type="InterPro" id="IPR000524">
    <property type="entry name" value="Tscrpt_reg_HTH_GntR"/>
</dbReference>
<dbReference type="PRINTS" id="PR00035">
    <property type="entry name" value="HTHGNTR"/>
</dbReference>
<dbReference type="PANTHER" id="PTHR46577">
    <property type="entry name" value="HTH-TYPE TRANSCRIPTIONAL REGULATORY PROTEIN GABR"/>
    <property type="match status" value="1"/>
</dbReference>
<keyword evidence="7" id="KW-0808">Transferase</keyword>
<dbReference type="GO" id="GO:0030170">
    <property type="term" value="F:pyridoxal phosphate binding"/>
    <property type="evidence" value="ECO:0007669"/>
    <property type="project" value="InterPro"/>
</dbReference>
<evidence type="ECO:0000259" key="6">
    <source>
        <dbReference type="PROSITE" id="PS50949"/>
    </source>
</evidence>
<gene>
    <name evidence="7" type="ORF">J4G33_02190</name>
</gene>
<sequence>MSHAAGPIDRRISGPGLARVLGRLPTAGPGYTALAEAIRRAVLDGALPLGTRLPSERELAQTLGLSRTTTGAAYQRLRDLGLLTTRRGSGSVTTVPEGLTAGGVGLVMTASSEDGPVDLTIAAPSAPPQLHGAVERALEALPAHTTGHGYTHQGLLALRARIAERYTARGTPTTADQILVTNGAQQAISLLLAVTVGPGDRVVIEQPSYPNAVGAVRGSGARPVPVPVGPSGLDLDLLDSTVRQVAPRLVYLTPDHHNPTGTSLDDAGRQHVREIAGRHRTLVVADETLTDLTIEGPRPASISGPSAGANLVAVGSASKTFWGGLRVGWVRGPRELVTRLATERSRHDISTALLDQLVTCALIDVEEEVLAARRPQLRTQRDTLLAAVRGSLPWQVRSPQGGLSVWADLGAPVSSALAAVALQHGVRIVPGPTFGVDGSLESRLRLTFSQEPEVIERGVARLADAWTTLGLAGDAGHERALARTGAAVI</sequence>
<keyword evidence="2" id="KW-0663">Pyridoxal phosphate</keyword>
<keyword evidence="4" id="KW-0238">DNA-binding</keyword>
<reference evidence="7" key="1">
    <citation type="submission" date="2021-03" db="EMBL/GenBank/DDBJ databases">
        <title>Actinotalea soli sp. nov., isolated from soil.</title>
        <authorList>
            <person name="Ping W."/>
            <person name="Zhang J."/>
        </authorList>
    </citation>
    <scope>NUCLEOTIDE SEQUENCE</scope>
    <source>
        <strain evidence="7">BY-33</strain>
    </source>
</reference>
<dbReference type="CDD" id="cd00609">
    <property type="entry name" value="AAT_like"/>
    <property type="match status" value="1"/>
</dbReference>
<organism evidence="7 8">
    <name type="scientific">Actinotalea soli</name>
    <dbReference type="NCBI Taxonomy" id="2819234"/>
    <lineage>
        <taxon>Bacteria</taxon>
        <taxon>Bacillati</taxon>
        <taxon>Actinomycetota</taxon>
        <taxon>Actinomycetes</taxon>
        <taxon>Micrococcales</taxon>
        <taxon>Cellulomonadaceae</taxon>
        <taxon>Actinotalea</taxon>
    </lineage>
</organism>
<evidence type="ECO:0000256" key="2">
    <source>
        <dbReference type="ARBA" id="ARBA00022898"/>
    </source>
</evidence>
<evidence type="ECO:0000256" key="1">
    <source>
        <dbReference type="ARBA" id="ARBA00005384"/>
    </source>
</evidence>
<dbReference type="GO" id="GO:0003700">
    <property type="term" value="F:DNA-binding transcription factor activity"/>
    <property type="evidence" value="ECO:0007669"/>
    <property type="project" value="InterPro"/>
</dbReference>
<accession>A0A939RUG2</accession>
<evidence type="ECO:0000256" key="5">
    <source>
        <dbReference type="ARBA" id="ARBA00023163"/>
    </source>
</evidence>
<comment type="similarity">
    <text evidence="1">In the C-terminal section; belongs to the class-I pyridoxal-phosphate-dependent aminotransferase family.</text>
</comment>
<dbReference type="SMART" id="SM00345">
    <property type="entry name" value="HTH_GNTR"/>
    <property type="match status" value="1"/>
</dbReference>
<dbReference type="InterPro" id="IPR015421">
    <property type="entry name" value="PyrdxlP-dep_Trfase_major"/>
</dbReference>
<dbReference type="GO" id="GO:0003677">
    <property type="term" value="F:DNA binding"/>
    <property type="evidence" value="ECO:0007669"/>
    <property type="project" value="UniProtKB-KW"/>
</dbReference>
<feature type="domain" description="HTH gntR-type" evidence="6">
    <location>
        <begin position="28"/>
        <end position="96"/>
    </location>
</feature>
<dbReference type="EMBL" id="JAGEMK010000001">
    <property type="protein sequence ID" value="MBO1750608.1"/>
    <property type="molecule type" value="Genomic_DNA"/>
</dbReference>
<comment type="caution">
    <text evidence="7">The sequence shown here is derived from an EMBL/GenBank/DDBJ whole genome shotgun (WGS) entry which is preliminary data.</text>
</comment>
<keyword evidence="5" id="KW-0804">Transcription</keyword>
<protein>
    <submittedName>
        <fullName evidence="7">PLP-dependent aminotransferase family protein</fullName>
    </submittedName>
</protein>
<dbReference type="InterPro" id="IPR004839">
    <property type="entry name" value="Aminotransferase_I/II_large"/>
</dbReference>
<dbReference type="GO" id="GO:0008483">
    <property type="term" value="F:transaminase activity"/>
    <property type="evidence" value="ECO:0007669"/>
    <property type="project" value="UniProtKB-KW"/>
</dbReference>
<proteinExistence type="inferred from homology"/>
<dbReference type="InterPro" id="IPR036388">
    <property type="entry name" value="WH-like_DNA-bd_sf"/>
</dbReference>
<dbReference type="PROSITE" id="PS50949">
    <property type="entry name" value="HTH_GNTR"/>
    <property type="match status" value="1"/>
</dbReference>
<dbReference type="RefSeq" id="WP_208054235.1">
    <property type="nucleotide sequence ID" value="NZ_JAGEMK010000001.1"/>
</dbReference>